<evidence type="ECO:0000256" key="3">
    <source>
        <dbReference type="ARBA" id="ARBA00022833"/>
    </source>
</evidence>
<evidence type="ECO:0000256" key="1">
    <source>
        <dbReference type="ARBA" id="ARBA00022723"/>
    </source>
</evidence>
<dbReference type="Pfam" id="PF01258">
    <property type="entry name" value="zf-dskA_traR"/>
    <property type="match status" value="1"/>
</dbReference>
<keyword evidence="1" id="KW-0479">Metal-binding</keyword>
<dbReference type="PANTHER" id="PTHR39418:SF1">
    <property type="entry name" value="DEHYDROGENASE"/>
    <property type="match status" value="1"/>
</dbReference>
<evidence type="ECO:0000313" key="7">
    <source>
        <dbReference type="Proteomes" id="UP001053296"/>
    </source>
</evidence>
<dbReference type="PIRSF" id="PIRSF006578">
    <property type="entry name" value="FwdE"/>
    <property type="match status" value="1"/>
</dbReference>
<keyword evidence="7" id="KW-1185">Reference proteome</keyword>
<organism evidence="6 7">
    <name type="scientific">Pseudodesulfovibrio sediminis</name>
    <dbReference type="NCBI Taxonomy" id="2810563"/>
    <lineage>
        <taxon>Bacteria</taxon>
        <taxon>Pseudomonadati</taxon>
        <taxon>Thermodesulfobacteriota</taxon>
        <taxon>Desulfovibrionia</taxon>
        <taxon>Desulfovibrionales</taxon>
        <taxon>Desulfovibrionaceae</taxon>
    </lineage>
</organism>
<reference evidence="6" key="1">
    <citation type="journal article" date="2022" name="Arch. Microbiol.">
        <title>Pseudodesulfovibrio sediminis sp. nov., a mesophilic and neutrophilic sulfate-reducing bacterium isolated from sediment of a brackish lake.</title>
        <authorList>
            <person name="Takahashi A."/>
            <person name="Kojima H."/>
            <person name="Watanabe M."/>
            <person name="Fukui M."/>
        </authorList>
    </citation>
    <scope>NUCLEOTIDE SEQUENCE</scope>
    <source>
        <strain evidence="6">SF6</strain>
    </source>
</reference>
<evidence type="ECO:0000259" key="5">
    <source>
        <dbReference type="Pfam" id="PF02663"/>
    </source>
</evidence>
<dbReference type="InterPro" id="IPR000962">
    <property type="entry name" value="Znf_DskA_TraR"/>
</dbReference>
<sequence>MTCTFSAETIEDTIAFHGHSCPGLAIGIRASELAINELGSPEAIEMVAVSETDMCGVDAIQFLTGCTYGKGNFLHRDYGKIAFSFYDRKSGKGFRALLNPAVRAGMDEELAALMGKQSDGSATQEDKSRVKELRALLQDRFMTIGLEEMFHVTPLTTDPPRGAKILESLTCDCCGESVMESRTRRFGGKTVCIPCFATMEQKI</sequence>
<evidence type="ECO:0000313" key="6">
    <source>
        <dbReference type="EMBL" id="BCS88975.1"/>
    </source>
</evidence>
<evidence type="ECO:0000256" key="2">
    <source>
        <dbReference type="ARBA" id="ARBA00022771"/>
    </source>
</evidence>
<proteinExistence type="predicted"/>
<accession>A0ABM7P7N8</accession>
<feature type="domain" description="Formylmethanofuran dehydrogenase subunit E" evidence="5">
    <location>
        <begin position="16"/>
        <end position="150"/>
    </location>
</feature>
<feature type="domain" description="Zinc finger DksA/TraR C4-type" evidence="4">
    <location>
        <begin position="168"/>
        <end position="200"/>
    </location>
</feature>
<dbReference type="InterPro" id="IPR026328">
    <property type="entry name" value="FmdE"/>
</dbReference>
<keyword evidence="3" id="KW-0862">Zinc</keyword>
<dbReference type="InterPro" id="IPR053194">
    <property type="entry name" value="tRNA_methyltr_O"/>
</dbReference>
<dbReference type="EMBL" id="AP024485">
    <property type="protein sequence ID" value="BCS88975.1"/>
    <property type="molecule type" value="Genomic_DNA"/>
</dbReference>
<dbReference type="PANTHER" id="PTHR39418">
    <property type="entry name" value="DEHYDROGENASE-RELATED"/>
    <property type="match status" value="1"/>
</dbReference>
<evidence type="ECO:0000259" key="4">
    <source>
        <dbReference type="Pfam" id="PF01258"/>
    </source>
</evidence>
<dbReference type="SUPFAM" id="SSF143555">
    <property type="entry name" value="FwdE-like"/>
    <property type="match status" value="1"/>
</dbReference>
<protein>
    <recommendedName>
        <fullName evidence="8">Formylmethanofuran dehydrogenase subunit E</fullName>
    </recommendedName>
</protein>
<dbReference type="Proteomes" id="UP001053296">
    <property type="component" value="Chromosome"/>
</dbReference>
<dbReference type="Gene3D" id="3.30.1330.130">
    <property type="match status" value="1"/>
</dbReference>
<gene>
    <name evidence="6" type="ORF">PSDVSF_22170</name>
</gene>
<dbReference type="Pfam" id="PF02663">
    <property type="entry name" value="FmdE"/>
    <property type="match status" value="1"/>
</dbReference>
<evidence type="ECO:0008006" key="8">
    <source>
        <dbReference type="Google" id="ProtNLM"/>
    </source>
</evidence>
<dbReference type="RefSeq" id="WP_229590966.1">
    <property type="nucleotide sequence ID" value="NZ_AP024485.1"/>
</dbReference>
<name>A0ABM7P7N8_9BACT</name>
<keyword evidence="2" id="KW-0863">Zinc-finger</keyword>
<dbReference type="InterPro" id="IPR003814">
    <property type="entry name" value="FmdEsu_dom"/>
</dbReference>